<feature type="transmembrane region" description="Helical" evidence="10">
    <location>
        <begin position="401"/>
        <end position="422"/>
    </location>
</feature>
<feature type="compositionally biased region" description="Basic and acidic residues" evidence="9">
    <location>
        <begin position="509"/>
        <end position="518"/>
    </location>
</feature>
<evidence type="ECO:0000256" key="1">
    <source>
        <dbReference type="ARBA" id="ARBA00004141"/>
    </source>
</evidence>
<comment type="subcellular location">
    <subcellularLocation>
        <location evidence="1">Membrane</location>
        <topology evidence="1">Multi-pass membrane protein</topology>
    </subcellularLocation>
</comment>
<dbReference type="FunFam" id="1.20.1070.10:FF:000058">
    <property type="entry name" value="Adhesion G protein-coupled receptor F5"/>
    <property type="match status" value="1"/>
</dbReference>
<protein>
    <submittedName>
        <fullName evidence="13">Uncharacterized protein</fullName>
    </submittedName>
</protein>
<evidence type="ECO:0000313" key="13">
    <source>
        <dbReference type="EMBL" id="CAC5386741.1"/>
    </source>
</evidence>
<feature type="transmembrane region" description="Helical" evidence="10">
    <location>
        <begin position="242"/>
        <end position="264"/>
    </location>
</feature>
<evidence type="ECO:0000259" key="11">
    <source>
        <dbReference type="PROSITE" id="PS50221"/>
    </source>
</evidence>
<dbReference type="OrthoDB" id="10052455at2759"/>
<organism evidence="13 14">
    <name type="scientific">Mytilus coruscus</name>
    <name type="common">Sea mussel</name>
    <dbReference type="NCBI Taxonomy" id="42192"/>
    <lineage>
        <taxon>Eukaryota</taxon>
        <taxon>Metazoa</taxon>
        <taxon>Spiralia</taxon>
        <taxon>Lophotrochozoa</taxon>
        <taxon>Mollusca</taxon>
        <taxon>Bivalvia</taxon>
        <taxon>Autobranchia</taxon>
        <taxon>Pteriomorphia</taxon>
        <taxon>Mytilida</taxon>
        <taxon>Mytiloidea</taxon>
        <taxon>Mytilidae</taxon>
        <taxon>Mytilinae</taxon>
        <taxon>Mytilus</taxon>
    </lineage>
</organism>
<keyword evidence="14" id="KW-1185">Reference proteome</keyword>
<evidence type="ECO:0000256" key="9">
    <source>
        <dbReference type="SAM" id="MobiDB-lite"/>
    </source>
</evidence>
<dbReference type="CDD" id="cd15040">
    <property type="entry name" value="7tmB2_Adhesion"/>
    <property type="match status" value="1"/>
</dbReference>
<feature type="compositionally biased region" description="Basic and acidic residues" evidence="9">
    <location>
        <begin position="489"/>
        <end position="501"/>
    </location>
</feature>
<dbReference type="Gene3D" id="1.20.1070.10">
    <property type="entry name" value="Rhodopsin 7-helix transmembrane proteins"/>
    <property type="match status" value="1"/>
</dbReference>
<comment type="similarity">
    <text evidence="2">Belongs to the G-protein coupled receptor 2 family. Adhesion G-protein coupled receptor (ADGR) subfamily.</text>
</comment>
<feature type="domain" description="GAIN-B" evidence="11">
    <location>
        <begin position="47"/>
        <end position="198"/>
    </location>
</feature>
<dbReference type="GO" id="GO:0004930">
    <property type="term" value="F:G protein-coupled receptor activity"/>
    <property type="evidence" value="ECO:0007669"/>
    <property type="project" value="InterPro"/>
</dbReference>
<keyword evidence="5 10" id="KW-1133">Transmembrane helix</keyword>
<name>A0A6J8BTX5_MYTCO</name>
<dbReference type="GO" id="GO:0005886">
    <property type="term" value="C:plasma membrane"/>
    <property type="evidence" value="ECO:0007669"/>
    <property type="project" value="TreeGrafter"/>
</dbReference>
<keyword evidence="3 10" id="KW-0812">Transmembrane</keyword>
<evidence type="ECO:0000256" key="3">
    <source>
        <dbReference type="ARBA" id="ARBA00022692"/>
    </source>
</evidence>
<dbReference type="InterPro" id="IPR046338">
    <property type="entry name" value="GAIN_dom_sf"/>
</dbReference>
<dbReference type="InterPro" id="IPR000832">
    <property type="entry name" value="GPCR_2_secretin-like"/>
</dbReference>
<keyword evidence="8" id="KW-0325">Glycoprotein</keyword>
<evidence type="ECO:0000256" key="4">
    <source>
        <dbReference type="ARBA" id="ARBA00022729"/>
    </source>
</evidence>
<feature type="transmembrane region" description="Helical" evidence="10">
    <location>
        <begin position="351"/>
        <end position="373"/>
    </location>
</feature>
<sequence>MYFQKTNVTAVLKAVQNYNDAYSHSEAKPFKRVIGKDNIVVEVGKVQNEDITFPDRTQSQPSWIAKSKTTIKLQQSSFTGNQLIGYNTVYYRNISDLFPTSMMIKSKSQDIKGSIEVNSDVVNFATYPPLPYINPPLVIEFEYLSTGLTEPKCAFWDFKTEAWSTVGSELVNVSDDIGTCEYDHTTNFALLMSPMGTKETGHEKTLSYISAIGCGISILFLIITLALYLRNWRRIRSAKAKILVNLCIALILSYGLFLCLWAPLSGIRGLCVTIAVLLHYIFLVDFTMMLAMAIEIGIQVLYVLPTKSRVKWLIPICWVVPAVMVGITMGATQLKGYGDTSDVCWLSVGLIWAFVVPALVIVLVNLVILALVIRTLCRTMRSKAGRSNQSKSSLEKTKTGVRSICVLAPLFGVTWVFGVLSMSKDLVVFQYLFAIFNSLQGFFIFVFHCLIDKKVNEAIRHRSKRRKTARFDSFSNTVSKSRLTTKTSVIERSKTSPKKTDSNVLNTNELEKPYDKDLNNNLNNNLPERKGSLLNKLGESVMTRNQPSPIGQQPERKGSLLNKLGESVMTRNQPSPIGQQLIDRQSASKNQPSPANQPEGYNPFGRVQSPMRLSPGHQQTTPWQPNTADIGKI</sequence>
<evidence type="ECO:0000256" key="8">
    <source>
        <dbReference type="ARBA" id="ARBA00023180"/>
    </source>
</evidence>
<dbReference type="PRINTS" id="PR00249">
    <property type="entry name" value="GPCRSECRETIN"/>
</dbReference>
<evidence type="ECO:0000259" key="12">
    <source>
        <dbReference type="PROSITE" id="PS50261"/>
    </source>
</evidence>
<evidence type="ECO:0000256" key="7">
    <source>
        <dbReference type="ARBA" id="ARBA00023157"/>
    </source>
</evidence>
<dbReference type="InterPro" id="IPR000203">
    <property type="entry name" value="GPS"/>
</dbReference>
<dbReference type="Pfam" id="PF00002">
    <property type="entry name" value="7tm_2"/>
    <property type="match status" value="1"/>
</dbReference>
<feature type="compositionally biased region" description="Polar residues" evidence="9">
    <location>
        <begin position="584"/>
        <end position="596"/>
    </location>
</feature>
<keyword evidence="4" id="KW-0732">Signal</keyword>
<dbReference type="Pfam" id="PF01825">
    <property type="entry name" value="GPS"/>
    <property type="match status" value="1"/>
</dbReference>
<feature type="compositionally biased region" description="Polar residues" evidence="9">
    <location>
        <begin position="616"/>
        <end position="627"/>
    </location>
</feature>
<evidence type="ECO:0000256" key="2">
    <source>
        <dbReference type="ARBA" id="ARBA00007343"/>
    </source>
</evidence>
<dbReference type="PROSITE" id="PS50221">
    <property type="entry name" value="GAIN_B"/>
    <property type="match status" value="1"/>
</dbReference>
<dbReference type="PROSITE" id="PS00650">
    <property type="entry name" value="G_PROTEIN_RECEP_F2_2"/>
    <property type="match status" value="1"/>
</dbReference>
<keyword evidence="6 10" id="KW-0472">Membrane</keyword>
<dbReference type="Proteomes" id="UP000507470">
    <property type="component" value="Unassembled WGS sequence"/>
</dbReference>
<gene>
    <name evidence="13" type="ORF">MCOR_22145</name>
</gene>
<proteinExistence type="inferred from homology"/>
<accession>A0A6J8BTX5</accession>
<reference evidence="13 14" key="1">
    <citation type="submission" date="2020-06" db="EMBL/GenBank/DDBJ databases">
        <authorList>
            <person name="Li R."/>
            <person name="Bekaert M."/>
        </authorList>
    </citation>
    <scope>NUCLEOTIDE SEQUENCE [LARGE SCALE GENOMIC DNA]</scope>
    <source>
        <strain evidence="14">wild</strain>
    </source>
</reference>
<dbReference type="PROSITE" id="PS50261">
    <property type="entry name" value="G_PROTEIN_RECEP_F2_4"/>
    <property type="match status" value="1"/>
</dbReference>
<keyword evidence="7" id="KW-1015">Disulfide bond</keyword>
<feature type="transmembrane region" description="Helical" evidence="10">
    <location>
        <begin position="276"/>
        <end position="305"/>
    </location>
</feature>
<dbReference type="GO" id="GO:0007166">
    <property type="term" value="P:cell surface receptor signaling pathway"/>
    <property type="evidence" value="ECO:0007669"/>
    <property type="project" value="InterPro"/>
</dbReference>
<feature type="region of interest" description="Disordered" evidence="9">
    <location>
        <begin position="485"/>
        <end position="530"/>
    </location>
</feature>
<feature type="transmembrane region" description="Helical" evidence="10">
    <location>
        <begin position="312"/>
        <end position="331"/>
    </location>
</feature>
<feature type="domain" description="G-protein coupled receptors family 2 profile 2" evidence="12">
    <location>
        <begin position="206"/>
        <end position="452"/>
    </location>
</feature>
<dbReference type="InterPro" id="IPR057244">
    <property type="entry name" value="GAIN_B"/>
</dbReference>
<dbReference type="Gene3D" id="2.60.220.50">
    <property type="match status" value="1"/>
</dbReference>
<evidence type="ECO:0000256" key="10">
    <source>
        <dbReference type="SAM" id="Phobius"/>
    </source>
</evidence>
<dbReference type="SUPFAM" id="SSF81321">
    <property type="entry name" value="Family A G protein-coupled receptor-like"/>
    <property type="match status" value="1"/>
</dbReference>
<evidence type="ECO:0000256" key="5">
    <source>
        <dbReference type="ARBA" id="ARBA00022989"/>
    </source>
</evidence>
<dbReference type="PANTHER" id="PTHR12011:SF347">
    <property type="entry name" value="FI21270P1-RELATED"/>
    <property type="match status" value="1"/>
</dbReference>
<dbReference type="AlphaFoldDB" id="A0A6J8BTX5"/>
<dbReference type="InterPro" id="IPR017983">
    <property type="entry name" value="GPCR_2_secretin-like_CS"/>
</dbReference>
<evidence type="ECO:0000256" key="6">
    <source>
        <dbReference type="ARBA" id="ARBA00023136"/>
    </source>
</evidence>
<feature type="region of interest" description="Disordered" evidence="9">
    <location>
        <begin position="584"/>
        <end position="633"/>
    </location>
</feature>
<feature type="transmembrane region" description="Helical" evidence="10">
    <location>
        <begin position="428"/>
        <end position="451"/>
    </location>
</feature>
<feature type="transmembrane region" description="Helical" evidence="10">
    <location>
        <begin position="208"/>
        <end position="230"/>
    </location>
</feature>
<evidence type="ECO:0000313" key="14">
    <source>
        <dbReference type="Proteomes" id="UP000507470"/>
    </source>
</evidence>
<dbReference type="EMBL" id="CACVKT020003887">
    <property type="protein sequence ID" value="CAC5386741.1"/>
    <property type="molecule type" value="Genomic_DNA"/>
</dbReference>
<dbReference type="PANTHER" id="PTHR12011">
    <property type="entry name" value="ADHESION G-PROTEIN COUPLED RECEPTOR"/>
    <property type="match status" value="1"/>
</dbReference>
<dbReference type="InterPro" id="IPR017981">
    <property type="entry name" value="GPCR_2-like_7TM"/>
</dbReference>
<dbReference type="SMART" id="SM00303">
    <property type="entry name" value="GPS"/>
    <property type="match status" value="1"/>
</dbReference>